<feature type="chain" id="PRO_5045181294" evidence="1">
    <location>
        <begin position="27"/>
        <end position="193"/>
    </location>
</feature>
<comment type="caution">
    <text evidence="3">The sequence shown here is derived from an EMBL/GenBank/DDBJ whole genome shotgun (WGS) entry which is preliminary data.</text>
</comment>
<dbReference type="Proteomes" id="UP001596050">
    <property type="component" value="Unassembled WGS sequence"/>
</dbReference>
<name>A0ABW0LC11_9BURK</name>
<evidence type="ECO:0000256" key="1">
    <source>
        <dbReference type="SAM" id="SignalP"/>
    </source>
</evidence>
<feature type="signal peptide" evidence="1">
    <location>
        <begin position="1"/>
        <end position="26"/>
    </location>
</feature>
<keyword evidence="4" id="KW-1185">Reference proteome</keyword>
<keyword evidence="1" id="KW-0732">Signal</keyword>
<reference evidence="4" key="1">
    <citation type="journal article" date="2019" name="Int. J. Syst. Evol. Microbiol.">
        <title>The Global Catalogue of Microorganisms (GCM) 10K type strain sequencing project: providing services to taxonomists for standard genome sequencing and annotation.</title>
        <authorList>
            <consortium name="The Broad Institute Genomics Platform"/>
            <consortium name="The Broad Institute Genome Sequencing Center for Infectious Disease"/>
            <person name="Wu L."/>
            <person name="Ma J."/>
        </authorList>
    </citation>
    <scope>NUCLEOTIDE SEQUENCE [LARGE SCALE GENOMIC DNA]</scope>
    <source>
        <strain evidence="4">KACC 12649</strain>
    </source>
</reference>
<sequence length="193" mass="20021">MFNLKNLFTRALLALMLVGAAGAASAGPIYRVTIDTSSEAGSGVFDFSFLGFETAADATAVLSNFRGNYGGSEIEGDVSGSLETGIILGNSEFTSFLQSVNLGGLFGFDVEFDVQGEGDGTTFAMTLYDTAFSDLLLSQGPLVQIDLMPGVADFVSIDNAFVSVSEVPEPATLASLALGLALMGSTLRARRKG</sequence>
<evidence type="ECO:0000313" key="3">
    <source>
        <dbReference type="EMBL" id="MFC5462381.1"/>
    </source>
</evidence>
<dbReference type="NCBIfam" id="TIGR02595">
    <property type="entry name" value="PEP_CTERM"/>
    <property type="match status" value="1"/>
</dbReference>
<protein>
    <submittedName>
        <fullName evidence="3">NF038129 family PEP-CTERM protein</fullName>
    </submittedName>
</protein>
<accession>A0ABW0LC11</accession>
<feature type="domain" description="Ice-binding protein C-terminal" evidence="2">
    <location>
        <begin position="167"/>
        <end position="191"/>
    </location>
</feature>
<gene>
    <name evidence="3" type="ORF">ACFPN5_21460</name>
</gene>
<dbReference type="RefSeq" id="WP_379785870.1">
    <property type="nucleotide sequence ID" value="NZ_JBHSMU010000016.1"/>
</dbReference>
<dbReference type="EMBL" id="JBHSMU010000016">
    <property type="protein sequence ID" value="MFC5462381.1"/>
    <property type="molecule type" value="Genomic_DNA"/>
</dbReference>
<dbReference type="Pfam" id="PF07589">
    <property type="entry name" value="PEP-CTERM"/>
    <property type="match status" value="1"/>
</dbReference>
<dbReference type="NCBIfam" id="NF038129">
    <property type="entry name" value="PEP_NF038129"/>
    <property type="match status" value="1"/>
</dbReference>
<evidence type="ECO:0000259" key="2">
    <source>
        <dbReference type="Pfam" id="PF07589"/>
    </source>
</evidence>
<dbReference type="InterPro" id="IPR013424">
    <property type="entry name" value="Ice-binding_C"/>
</dbReference>
<proteinExistence type="predicted"/>
<organism evidence="3 4">
    <name type="scientific">Massilia niabensis</name>
    <dbReference type="NCBI Taxonomy" id="544910"/>
    <lineage>
        <taxon>Bacteria</taxon>
        <taxon>Pseudomonadati</taxon>
        <taxon>Pseudomonadota</taxon>
        <taxon>Betaproteobacteria</taxon>
        <taxon>Burkholderiales</taxon>
        <taxon>Oxalobacteraceae</taxon>
        <taxon>Telluria group</taxon>
        <taxon>Massilia</taxon>
    </lineage>
</organism>
<evidence type="ECO:0000313" key="4">
    <source>
        <dbReference type="Proteomes" id="UP001596050"/>
    </source>
</evidence>